<dbReference type="SUPFAM" id="SSF56112">
    <property type="entry name" value="Protein kinase-like (PK-like)"/>
    <property type="match status" value="1"/>
</dbReference>
<gene>
    <name evidence="5" type="ORF">DYB32_002942</name>
</gene>
<dbReference type="PANTHER" id="PTHR22603">
    <property type="entry name" value="CHOLINE/ETHANOALAMINE KINASE"/>
    <property type="match status" value="1"/>
</dbReference>
<comment type="pathway">
    <text evidence="1">Phospholipid metabolism; phosphatidylethanolamine biosynthesis; phosphatidylethanolamine from ethanolamine: step 1/3.</text>
</comment>
<dbReference type="EC" id="2.7.1.82" evidence="3"/>
<dbReference type="EMBL" id="QUSY01000167">
    <property type="protein sequence ID" value="RHY32022.1"/>
    <property type="molecule type" value="Genomic_DNA"/>
</dbReference>
<evidence type="ECO:0000256" key="3">
    <source>
        <dbReference type="ARBA" id="ARBA00038874"/>
    </source>
</evidence>
<protein>
    <recommendedName>
        <fullName evidence="3">ethanolamine kinase</fullName>
        <ecNumber evidence="3">2.7.1.82</ecNumber>
    </recommendedName>
</protein>
<dbReference type="GO" id="GO:0006646">
    <property type="term" value="P:phosphatidylethanolamine biosynthetic process"/>
    <property type="evidence" value="ECO:0007669"/>
    <property type="project" value="TreeGrafter"/>
</dbReference>
<evidence type="ECO:0000313" key="6">
    <source>
        <dbReference type="Proteomes" id="UP000285060"/>
    </source>
</evidence>
<dbReference type="VEuPathDB" id="FungiDB:H310_01077"/>
<dbReference type="Pfam" id="PF01633">
    <property type="entry name" value="Choline_kinase"/>
    <property type="match status" value="1"/>
</dbReference>
<dbReference type="GO" id="GO:0005737">
    <property type="term" value="C:cytoplasm"/>
    <property type="evidence" value="ECO:0007669"/>
    <property type="project" value="TreeGrafter"/>
</dbReference>
<keyword evidence="4" id="KW-1133">Transmembrane helix</keyword>
<keyword evidence="6" id="KW-1185">Reference proteome</keyword>
<name>A0A3R6W0B9_9STRA</name>
<evidence type="ECO:0000256" key="1">
    <source>
        <dbReference type="ARBA" id="ARBA00037883"/>
    </source>
</evidence>
<keyword evidence="4" id="KW-0812">Transmembrane</keyword>
<comment type="caution">
    <text evidence="5">The sequence shown here is derived from an EMBL/GenBank/DDBJ whole genome shotgun (WGS) entry which is preliminary data.</text>
</comment>
<dbReference type="VEuPathDB" id="FungiDB:H310_01076"/>
<sequence length="487" mass="55724">MLGMCGVQPAILRERIVAANWACPPKNWTLESIKAPCTMALTQEFKDTEGKAHGCALERRILETVAMWWVWLVLLGMLNLMRLVLMKIVAMTLWRALSGGRMPFVGFVGDDGAVLDQNQLTYRFERQLDEISVRFSGQPTGDERAQTTQHQLPSKDVRLFEDCKHVAKTIYPGFKDANADDIVIKIICGGITNRLYRLTWHDKSVLIRLYGEHTEVFIDRDVDNETFAELSRRGFAPVYHGRFTNGRVEGWVDGSPFEPHQMGEPSLLALIAKEVGKLHAMEMKFTTTPCLWKIKQRVQWLQSILPSPKNDHGKQLLENFRGTAIAKLATEFLHESVFSHNDILSGNVLYNPAWTKVQVIDYEYGGYNYRGFDFGNHFCEHCGFDMNLNDFPSREKQFQFYKAYLTTARPSLLHTLTRDNTLDEFLIALHDAGNLYALASHLFWGLWAIVQAGNSTIDFDFLDYARMRFDAFEIQLDVFCPSIAKDI</sequence>
<evidence type="ECO:0000313" key="5">
    <source>
        <dbReference type="EMBL" id="RHY32022.1"/>
    </source>
</evidence>
<reference evidence="5 6" key="1">
    <citation type="submission" date="2018-08" db="EMBL/GenBank/DDBJ databases">
        <title>Aphanomyces genome sequencing and annotation.</title>
        <authorList>
            <person name="Minardi D."/>
            <person name="Oidtmann B."/>
            <person name="Van Der Giezen M."/>
            <person name="Studholme D.J."/>
        </authorList>
    </citation>
    <scope>NUCLEOTIDE SEQUENCE [LARGE SCALE GENOMIC DNA]</scope>
    <source>
        <strain evidence="5 6">NJM0002</strain>
    </source>
</reference>
<dbReference type="PANTHER" id="PTHR22603:SF66">
    <property type="entry name" value="ETHANOLAMINE KINASE"/>
    <property type="match status" value="1"/>
</dbReference>
<dbReference type="Gene3D" id="3.30.200.20">
    <property type="entry name" value="Phosphorylase Kinase, domain 1"/>
    <property type="match status" value="1"/>
</dbReference>
<evidence type="ECO:0000256" key="2">
    <source>
        <dbReference type="ARBA" id="ARBA00038211"/>
    </source>
</evidence>
<proteinExistence type="inferred from homology"/>
<dbReference type="Gene3D" id="3.90.1200.10">
    <property type="match status" value="1"/>
</dbReference>
<dbReference type="Proteomes" id="UP000285060">
    <property type="component" value="Unassembled WGS sequence"/>
</dbReference>
<dbReference type="InterPro" id="IPR011009">
    <property type="entry name" value="Kinase-like_dom_sf"/>
</dbReference>
<feature type="transmembrane region" description="Helical" evidence="4">
    <location>
        <begin position="66"/>
        <end position="85"/>
    </location>
</feature>
<keyword evidence="4" id="KW-0472">Membrane</keyword>
<organism evidence="5 6">
    <name type="scientific">Aphanomyces invadans</name>
    <dbReference type="NCBI Taxonomy" id="157072"/>
    <lineage>
        <taxon>Eukaryota</taxon>
        <taxon>Sar</taxon>
        <taxon>Stramenopiles</taxon>
        <taxon>Oomycota</taxon>
        <taxon>Saprolegniomycetes</taxon>
        <taxon>Saprolegniales</taxon>
        <taxon>Verrucalvaceae</taxon>
        <taxon>Aphanomyces</taxon>
    </lineage>
</organism>
<dbReference type="CDD" id="cd05157">
    <property type="entry name" value="ETNK_euk"/>
    <property type="match status" value="1"/>
</dbReference>
<evidence type="ECO:0000256" key="4">
    <source>
        <dbReference type="SAM" id="Phobius"/>
    </source>
</evidence>
<comment type="similarity">
    <text evidence="2">Belongs to the choline/ethanolamine kinase family.</text>
</comment>
<dbReference type="GO" id="GO:0004305">
    <property type="term" value="F:ethanolamine kinase activity"/>
    <property type="evidence" value="ECO:0007669"/>
    <property type="project" value="UniProtKB-EC"/>
</dbReference>
<accession>A0A3R6W0B9</accession>
<dbReference type="AlphaFoldDB" id="A0A3R6W0B9"/>